<gene>
    <name evidence="2" type="ORF">PoB_006220100</name>
</gene>
<feature type="signal peptide" evidence="1">
    <location>
        <begin position="1"/>
        <end position="20"/>
    </location>
</feature>
<dbReference type="Proteomes" id="UP000735302">
    <property type="component" value="Unassembled WGS sequence"/>
</dbReference>
<dbReference type="EMBL" id="BLXT01007004">
    <property type="protein sequence ID" value="GFO35696.1"/>
    <property type="molecule type" value="Genomic_DNA"/>
</dbReference>
<organism evidence="2 3">
    <name type="scientific">Plakobranchus ocellatus</name>
    <dbReference type="NCBI Taxonomy" id="259542"/>
    <lineage>
        <taxon>Eukaryota</taxon>
        <taxon>Metazoa</taxon>
        <taxon>Spiralia</taxon>
        <taxon>Lophotrochozoa</taxon>
        <taxon>Mollusca</taxon>
        <taxon>Gastropoda</taxon>
        <taxon>Heterobranchia</taxon>
        <taxon>Euthyneura</taxon>
        <taxon>Panpulmonata</taxon>
        <taxon>Sacoglossa</taxon>
        <taxon>Placobranchoidea</taxon>
        <taxon>Plakobranchidae</taxon>
        <taxon>Plakobranchus</taxon>
    </lineage>
</organism>
<keyword evidence="3" id="KW-1185">Reference proteome</keyword>
<dbReference type="AlphaFoldDB" id="A0AAV4CUV6"/>
<evidence type="ECO:0000313" key="2">
    <source>
        <dbReference type="EMBL" id="GFO35696.1"/>
    </source>
</evidence>
<evidence type="ECO:0000313" key="3">
    <source>
        <dbReference type="Proteomes" id="UP000735302"/>
    </source>
</evidence>
<comment type="caution">
    <text evidence="2">The sequence shown here is derived from an EMBL/GenBank/DDBJ whole genome shotgun (WGS) entry which is preliminary data.</text>
</comment>
<feature type="chain" id="PRO_5043607328" evidence="1">
    <location>
        <begin position="21"/>
        <end position="664"/>
    </location>
</feature>
<name>A0AAV4CUV6_9GAST</name>
<evidence type="ECO:0000256" key="1">
    <source>
        <dbReference type="SAM" id="SignalP"/>
    </source>
</evidence>
<protein>
    <submittedName>
        <fullName evidence="2">Pnrc100 replication protein h-like</fullName>
    </submittedName>
</protein>
<proteinExistence type="predicted"/>
<keyword evidence="1" id="KW-0732">Signal</keyword>
<accession>A0AAV4CUV6</accession>
<reference evidence="2 3" key="1">
    <citation type="journal article" date="2021" name="Elife">
        <title>Chloroplast acquisition without the gene transfer in kleptoplastic sea slugs, Plakobranchus ocellatus.</title>
        <authorList>
            <person name="Maeda T."/>
            <person name="Takahashi S."/>
            <person name="Yoshida T."/>
            <person name="Shimamura S."/>
            <person name="Takaki Y."/>
            <person name="Nagai Y."/>
            <person name="Toyoda A."/>
            <person name="Suzuki Y."/>
            <person name="Arimoto A."/>
            <person name="Ishii H."/>
            <person name="Satoh N."/>
            <person name="Nishiyama T."/>
            <person name="Hasebe M."/>
            <person name="Maruyama T."/>
            <person name="Minagawa J."/>
            <person name="Obokata J."/>
            <person name="Shigenobu S."/>
        </authorList>
    </citation>
    <scope>NUCLEOTIDE SEQUENCE [LARGE SCALE GENOMIC DNA]</scope>
</reference>
<sequence length="664" mass="75435">MESFVKCILLVFVRLEIAMSISFSVAKLRKIAASCLQDTLRNLYNVRTKLDCADKPFKSSSELPCFEITSVEEICSKIKERLARIFQDEKDDNYLAFVDMTHNILKASNGAGILSNLAKVFEKCWEVVNKWDAAEAAYVGVIPHKDDELSHFTADSDEEGRKCYLLWDKDSLGENFLGAVSRALRQIREARRQPTPSEYLAQHLAYMEIAAGKWGRPEKTRSLGTPGFRPHTQTYMSLTDPGEGHIMGTTRFAEWMEGAIVHVEHLERPNHRDRQSIESYRVPSVLDFSRVRLHVGPTAPTTYFLGRAVKDSGNFDEDFLKIVHITAAAASAAFFMGAAEVKISMEGLSTNQALRYMHALRAQVQRSRMQLLSAAWNLNQQITDDFEMGETPVLLKERLDIALKAVAITSIGGFDKVTWDGASDTYPSKCIMYQLSFEEALTVVHEAHLKGLVTYFSAGFKFDEIQHAVYAGVDGIGIGGAQVLRFMDKETGMHGPYMEENIPRILARRDEAAHSLRGRGVDLLVRLDTMFFEGSISRPQEYLRQKLFKALLQCDAEQTEELLQQLSDVLSLPREGNTPLLYRAKRLVEAEKPMLREICSEEEWDGLVKILRHLIVARDEQSLLEEYDSDPWLSIRHRYRMNQCPRDSKICFVRQTSFTVPYKS</sequence>